<proteinExistence type="predicted"/>
<dbReference type="KEGG" id="mrob:HH214_06005"/>
<reference evidence="1 2" key="1">
    <citation type="submission" date="2020-04" db="EMBL/GenBank/DDBJ databases">
        <title>Genome sequencing of novel species.</title>
        <authorList>
            <person name="Heo J."/>
            <person name="Kim S.-J."/>
            <person name="Kim J.-S."/>
            <person name="Hong S.-B."/>
            <person name="Kwon S.-W."/>
        </authorList>
    </citation>
    <scope>NUCLEOTIDE SEQUENCE [LARGE SCALE GENOMIC DNA]</scope>
    <source>
        <strain evidence="1 2">F39-2</strain>
    </source>
</reference>
<evidence type="ECO:0000313" key="2">
    <source>
        <dbReference type="Proteomes" id="UP000503278"/>
    </source>
</evidence>
<organism evidence="1 2">
    <name type="scientific">Mucilaginibacter robiniae</name>
    <dbReference type="NCBI Taxonomy" id="2728022"/>
    <lineage>
        <taxon>Bacteria</taxon>
        <taxon>Pseudomonadati</taxon>
        <taxon>Bacteroidota</taxon>
        <taxon>Sphingobacteriia</taxon>
        <taxon>Sphingobacteriales</taxon>
        <taxon>Sphingobacteriaceae</taxon>
        <taxon>Mucilaginibacter</taxon>
    </lineage>
</organism>
<sequence>MYLFCTNTVYAQRPHLASDQIDSFNWGIIGLIKFNQVSSTEVYPVYSETVKRFENKPFELQGYMIPVQSGRNQNCFLLATLPVNQCYFCGKNGVPIMILVNMSAPIQLTFKSIKVTGKLTLENTNAVKYVPVSLEHAVLLP</sequence>
<keyword evidence="2" id="KW-1185">Reference proteome</keyword>
<evidence type="ECO:0008006" key="3">
    <source>
        <dbReference type="Google" id="ProtNLM"/>
    </source>
</evidence>
<evidence type="ECO:0000313" key="1">
    <source>
        <dbReference type="EMBL" id="QJD98316.1"/>
    </source>
</evidence>
<dbReference type="Gene3D" id="2.40.50.870">
    <property type="entry name" value="Protein of unknown function (DUF3299)"/>
    <property type="match status" value="1"/>
</dbReference>
<gene>
    <name evidence="1" type="ORF">HH214_06005</name>
</gene>
<accession>A0A7L5ED12</accession>
<dbReference type="AlphaFoldDB" id="A0A7L5ED12"/>
<dbReference type="Proteomes" id="UP000503278">
    <property type="component" value="Chromosome"/>
</dbReference>
<dbReference type="EMBL" id="CP051682">
    <property type="protein sequence ID" value="QJD98316.1"/>
    <property type="molecule type" value="Genomic_DNA"/>
</dbReference>
<protein>
    <recommendedName>
        <fullName evidence="3">DUF3299 domain-containing protein</fullName>
    </recommendedName>
</protein>
<name>A0A7L5ED12_9SPHI</name>